<keyword evidence="1" id="KW-0812">Transmembrane</keyword>
<dbReference type="EMBL" id="CP051774">
    <property type="protein sequence ID" value="QJE98094.1"/>
    <property type="molecule type" value="Genomic_DNA"/>
</dbReference>
<keyword evidence="1" id="KW-1133">Transmembrane helix</keyword>
<proteinExistence type="predicted"/>
<dbReference type="Proteomes" id="UP000501812">
    <property type="component" value="Chromosome"/>
</dbReference>
<keyword evidence="3" id="KW-1185">Reference proteome</keyword>
<dbReference type="RefSeq" id="WP_169456553.1">
    <property type="nucleotide sequence ID" value="NZ_CP051774.1"/>
</dbReference>
<dbReference type="PROSITE" id="PS51257">
    <property type="entry name" value="PROKAR_LIPOPROTEIN"/>
    <property type="match status" value="1"/>
</dbReference>
<keyword evidence="1" id="KW-0472">Membrane</keyword>
<organism evidence="2 3">
    <name type="scientific">Luteolibacter luteus</name>
    <dbReference type="NCBI Taxonomy" id="2728835"/>
    <lineage>
        <taxon>Bacteria</taxon>
        <taxon>Pseudomonadati</taxon>
        <taxon>Verrucomicrobiota</taxon>
        <taxon>Verrucomicrobiia</taxon>
        <taxon>Verrucomicrobiales</taxon>
        <taxon>Verrucomicrobiaceae</taxon>
        <taxon>Luteolibacter</taxon>
    </lineage>
</organism>
<protein>
    <submittedName>
        <fullName evidence="2">Uncharacterized protein</fullName>
    </submittedName>
</protein>
<feature type="transmembrane region" description="Helical" evidence="1">
    <location>
        <begin position="7"/>
        <end position="26"/>
    </location>
</feature>
<name>A0A858RNL6_9BACT</name>
<evidence type="ECO:0000256" key="1">
    <source>
        <dbReference type="SAM" id="Phobius"/>
    </source>
</evidence>
<evidence type="ECO:0000313" key="2">
    <source>
        <dbReference type="EMBL" id="QJE98094.1"/>
    </source>
</evidence>
<reference evidence="2 3" key="1">
    <citation type="submission" date="2020-04" db="EMBL/GenBank/DDBJ databases">
        <title>Luteolibacter sp. G-1-1-1 isolated from soil.</title>
        <authorList>
            <person name="Dahal R.H."/>
        </authorList>
    </citation>
    <scope>NUCLEOTIDE SEQUENCE [LARGE SCALE GENOMIC DNA]</scope>
    <source>
        <strain evidence="2 3">G-1-1-1</strain>
    </source>
</reference>
<accession>A0A858RNL6</accession>
<gene>
    <name evidence="2" type="ORF">HHL09_20665</name>
</gene>
<sequence>MKIKAIPLVSFLGACLISTGLWYLLWPPQTTEAPAEAPRESSRPKPDAKRIAAILAEIDHAPSNQARLLAAEQLADLAIEAFPAAFDSVRLVEGRELTRAGKMLLIQWASMDGEAAAQWSWMRLRGEGLWTHAFREIAAAWAWHDPAGLSAWTLARVDDYKRSGNGLTLEEALRAGSPVLESGDFEKAAKALIKEKPGLGYGLMVAKGGTWSHENLALSIETPEGIREALLAFNKVELKQWDPGDLMLQLLNRWQEIDPEGFARSPHAGLLDEKKITPMHQVINTDGWKDPPPNQRASGAMAKIESYQARGRQSAASVIASSWAKLDHAACWTWVESLPEGYLAPAAAGYAQMNAAYHLEETLDRVEQLPTGAQNRALVAAYRTWARKNSFPPENFGQWPAGRRQAWQDLKALQQIQEE</sequence>
<evidence type="ECO:0000313" key="3">
    <source>
        <dbReference type="Proteomes" id="UP000501812"/>
    </source>
</evidence>
<dbReference type="AlphaFoldDB" id="A0A858RNL6"/>
<dbReference type="KEGG" id="luo:HHL09_20665"/>